<accession>C2FYI0</accession>
<dbReference type="EMBL" id="ACHB01000056">
    <property type="protein sequence ID" value="EEI92000.1"/>
    <property type="molecule type" value="Genomic_DNA"/>
</dbReference>
<organism evidence="2 3">
    <name type="scientific">Sphingobacterium spiritivorum ATCC 33300</name>
    <dbReference type="NCBI Taxonomy" id="525372"/>
    <lineage>
        <taxon>Bacteria</taxon>
        <taxon>Pseudomonadati</taxon>
        <taxon>Bacteroidota</taxon>
        <taxon>Sphingobacteriia</taxon>
        <taxon>Sphingobacteriales</taxon>
        <taxon>Sphingobacteriaceae</taxon>
        <taxon>Sphingobacterium</taxon>
    </lineage>
</organism>
<dbReference type="Pfam" id="PF05368">
    <property type="entry name" value="NmrA"/>
    <property type="match status" value="1"/>
</dbReference>
<dbReference type="HOGENOM" id="CLU_007383_10_6_10"/>
<dbReference type="Gene3D" id="3.90.25.10">
    <property type="entry name" value="UDP-galactose 4-epimerase, domain 1"/>
    <property type="match status" value="1"/>
</dbReference>
<feature type="domain" description="NmrA-like" evidence="1">
    <location>
        <begin position="10"/>
        <end position="248"/>
    </location>
</feature>
<dbReference type="Proteomes" id="UP000006241">
    <property type="component" value="Unassembled WGS sequence"/>
</dbReference>
<comment type="caution">
    <text evidence="2">The sequence shown here is derived from an EMBL/GenBank/DDBJ whole genome shotgun (WGS) entry which is preliminary data.</text>
</comment>
<evidence type="ECO:0000313" key="3">
    <source>
        <dbReference type="Proteomes" id="UP000006241"/>
    </source>
</evidence>
<protein>
    <submittedName>
        <fullName evidence="2">NmrA family protein</fullName>
    </submittedName>
</protein>
<name>C2FYI0_SPHSI</name>
<dbReference type="AlphaFoldDB" id="C2FYI0"/>
<dbReference type="Gene3D" id="3.40.50.720">
    <property type="entry name" value="NAD(P)-binding Rossmann-like Domain"/>
    <property type="match status" value="1"/>
</dbReference>
<proteinExistence type="predicted"/>
<sequence>MINMEITKNNKTILVIGGSGKNGSRVVRKLRGLNYPTFSTVRKENTAQADVRIFEWKDTSTWEAALKDIDSIYIVHPDTSMPEAYTEIKELAEKSVEMGITRLVLLSGRGQQSVIKCEDVIRNSGLQWTIVRSAWFNQNFTEGHFAAGIQHGELTFLADKVKEPFVDLEDLSDVIVQCLIDDKHDHHIYEVTGSTLYSFEEAVQIIGAAKGKPVRYIHANADNYYELLVKHGLPQDLATHMIGAFEEILDGRNANIGDGIEKVLRRPPVSFTTFVNNNFQTAAGE</sequence>
<dbReference type="SUPFAM" id="SSF51735">
    <property type="entry name" value="NAD(P)-binding Rossmann-fold domains"/>
    <property type="match status" value="1"/>
</dbReference>
<gene>
    <name evidence="2" type="ORF">HMPREF0765_2386</name>
</gene>
<reference evidence="2 3" key="1">
    <citation type="submission" date="2009-01" db="EMBL/GenBank/DDBJ databases">
        <authorList>
            <person name="Qin X."/>
            <person name="Bachman B."/>
            <person name="Battles P."/>
            <person name="Bell A."/>
            <person name="Bess C."/>
            <person name="Bickham C."/>
            <person name="Chaboub L."/>
            <person name="Chen D."/>
            <person name="Coyle M."/>
            <person name="Deiros D.R."/>
            <person name="Dinh H."/>
            <person name="Forbes L."/>
            <person name="Fowler G."/>
            <person name="Francisco L."/>
            <person name="Fu Q."/>
            <person name="Gubbala S."/>
            <person name="Hale W."/>
            <person name="Han Y."/>
            <person name="Hemphill L."/>
            <person name="Highlander S.K."/>
            <person name="Hirani K."/>
            <person name="Hogues M."/>
            <person name="Jackson L."/>
            <person name="Jakkamsetti A."/>
            <person name="Javaid M."/>
            <person name="Jiang H."/>
            <person name="Korchina V."/>
            <person name="Kovar C."/>
            <person name="Lara F."/>
            <person name="Lee S."/>
            <person name="Mata R."/>
            <person name="Mathew T."/>
            <person name="Moen C."/>
            <person name="Morales K."/>
            <person name="Munidasa M."/>
            <person name="Nazareth L."/>
            <person name="Ngo R."/>
            <person name="Nguyen L."/>
            <person name="Okwuonu G."/>
            <person name="Ongeri F."/>
            <person name="Patil S."/>
            <person name="Petrosino J."/>
            <person name="Pham C."/>
            <person name="Pham P."/>
            <person name="Pu L.-L."/>
            <person name="Puazo M."/>
            <person name="Raj R."/>
            <person name="Reid J."/>
            <person name="Rouhana J."/>
            <person name="Saada N."/>
            <person name="Shang Y."/>
            <person name="Simmons D."/>
            <person name="Thornton R."/>
            <person name="Warren J."/>
            <person name="Weissenberger G."/>
            <person name="Zhang J."/>
            <person name="Zhang L."/>
            <person name="Zhou C."/>
            <person name="Zhu D."/>
            <person name="Muzny D."/>
            <person name="Worley K."/>
            <person name="Gibbs R."/>
        </authorList>
    </citation>
    <scope>NUCLEOTIDE SEQUENCE [LARGE SCALE GENOMIC DNA]</scope>
    <source>
        <strain evidence="2 3">ATCC 33300</strain>
    </source>
</reference>
<dbReference type="PANTHER" id="PTHR43162:SF1">
    <property type="entry name" value="PRESTALK A DIFFERENTIATION PROTEIN A"/>
    <property type="match status" value="1"/>
</dbReference>
<dbReference type="PANTHER" id="PTHR43162">
    <property type="match status" value="1"/>
</dbReference>
<dbReference type="InterPro" id="IPR008030">
    <property type="entry name" value="NmrA-like"/>
</dbReference>
<evidence type="ECO:0000313" key="2">
    <source>
        <dbReference type="EMBL" id="EEI92000.1"/>
    </source>
</evidence>
<dbReference type="InterPro" id="IPR036291">
    <property type="entry name" value="NAD(P)-bd_dom_sf"/>
</dbReference>
<evidence type="ECO:0000259" key="1">
    <source>
        <dbReference type="Pfam" id="PF05368"/>
    </source>
</evidence>
<dbReference type="InterPro" id="IPR051604">
    <property type="entry name" value="Ergot_Alk_Oxidoreductase"/>
</dbReference>